<protein>
    <recommendedName>
        <fullName evidence="2">Sugar O-methyltransferase</fullName>
    </recommendedName>
</protein>
<sequence>MAPGNLTKWAAPTSGQAALLQHAENYDVLLPNFCQEVALKDIPNTAGYVEPPKLFVPKAFDRNGCNLQDPGYARKGHVMMAAGLNCPTPFRCLPADWLTQLEQVFAKNAKHLTKNDLFVANGSNVPYVEARNAEVLYYPFYRFGLHVDFLLSKGNLIQGGGTMLEIGAGWAGVAAIVKRKSPLTRYIIVDIPTSIAVQMSFLHSVGFTNLVGLDDAATDVDVKQLLCCTAFDVLFLKPQQVPRLPPKSVDVTANFDSLVEMPDPVMQFYLNELPRITKKALYTVNTVLHSPRRFRMFESALRKMGAEEFTMQADNFVVHPQRKAALSTALGISEGYKQYYLRRQHGHKGGQQPHPAPSPPP</sequence>
<organism evidence="1">
    <name type="scientific">Haptolina brevifila</name>
    <dbReference type="NCBI Taxonomy" id="156173"/>
    <lineage>
        <taxon>Eukaryota</taxon>
        <taxon>Haptista</taxon>
        <taxon>Haptophyta</taxon>
        <taxon>Prymnesiophyceae</taxon>
        <taxon>Prymnesiales</taxon>
        <taxon>Prymnesiaceae</taxon>
        <taxon>Haptolina</taxon>
    </lineage>
</organism>
<accession>A0A7S2HQZ4</accession>
<dbReference type="SUPFAM" id="SSF53335">
    <property type="entry name" value="S-adenosyl-L-methionine-dependent methyltransferases"/>
    <property type="match status" value="1"/>
</dbReference>
<dbReference type="InterPro" id="IPR029063">
    <property type="entry name" value="SAM-dependent_MTases_sf"/>
</dbReference>
<dbReference type="AlphaFoldDB" id="A0A7S2HQZ4"/>
<gene>
    <name evidence="1" type="ORF">CBRE1094_LOCUS28486</name>
</gene>
<proteinExistence type="predicted"/>
<evidence type="ECO:0000313" key="1">
    <source>
        <dbReference type="EMBL" id="CAD9497701.1"/>
    </source>
</evidence>
<name>A0A7S2HQZ4_9EUKA</name>
<evidence type="ECO:0008006" key="2">
    <source>
        <dbReference type="Google" id="ProtNLM"/>
    </source>
</evidence>
<dbReference type="InterPro" id="IPR030807">
    <property type="entry name" value="Methyltran_NanM"/>
</dbReference>
<reference evidence="1" key="1">
    <citation type="submission" date="2021-01" db="EMBL/GenBank/DDBJ databases">
        <authorList>
            <person name="Corre E."/>
            <person name="Pelletier E."/>
            <person name="Niang G."/>
            <person name="Scheremetjew M."/>
            <person name="Finn R."/>
            <person name="Kale V."/>
            <person name="Holt S."/>
            <person name="Cochrane G."/>
            <person name="Meng A."/>
            <person name="Brown T."/>
            <person name="Cohen L."/>
        </authorList>
    </citation>
    <scope>NUCLEOTIDE SEQUENCE</scope>
    <source>
        <strain evidence="1">UTEX LB 985</strain>
    </source>
</reference>
<dbReference type="NCBIfam" id="TIGR04371">
    <property type="entry name" value="methyltran_NanM"/>
    <property type="match status" value="1"/>
</dbReference>
<dbReference type="EMBL" id="HBGU01052192">
    <property type="protein sequence ID" value="CAD9497701.1"/>
    <property type="molecule type" value="Transcribed_RNA"/>
</dbReference>